<dbReference type="Gene3D" id="3.30.1490.480">
    <property type="entry name" value="Endolytic murein transglycosylase"/>
    <property type="match status" value="1"/>
</dbReference>
<dbReference type="NCBIfam" id="TIGR00247">
    <property type="entry name" value="endolytic transglycosylase MltG"/>
    <property type="match status" value="1"/>
</dbReference>
<comment type="similarity">
    <text evidence="7">Belongs to the transglycosylase MltG family.</text>
</comment>
<dbReference type="PANTHER" id="PTHR30518:SF2">
    <property type="entry name" value="ENDOLYTIC MUREIN TRANSGLYCOSYLASE"/>
    <property type="match status" value="1"/>
</dbReference>
<dbReference type="AlphaFoldDB" id="A0A1G2R1G2"/>
<evidence type="ECO:0000313" key="8">
    <source>
        <dbReference type="EMBL" id="OHA66438.1"/>
    </source>
</evidence>
<evidence type="ECO:0000313" key="9">
    <source>
        <dbReference type="Proteomes" id="UP000178092"/>
    </source>
</evidence>
<evidence type="ECO:0000256" key="4">
    <source>
        <dbReference type="ARBA" id="ARBA00023136"/>
    </source>
</evidence>
<sequence>MKFFFLVSAAFVLALGGGVWTFWAGVYIPLRSDFHEEKVFRIKQGEGSWEIARELEKEGLIRSALFFQLHVLMKDFASKLQAGTYKVSPSLSPARIAQKFVSGQIIQTKMRILEGWSIERIGNYAQEENLLNREEFFQAAGFSPKQKGKALASAIELASDYDFLADKPSNMGLEGYLFPDTYQIQEDENAEKLVRRMLENFDRQLTSQMRQDIQAGRHTIYDVVTMASIIEKEVRTPEDKKIVSGIFWKRLAEGMPLQADATITYVTGKRSTNISLEELKIASPYNTYQYPGLPLGPISNPGIESLKAAIYPTESSYWFYLSKPDGETVFSKTYQEHLAAKQKYL</sequence>
<dbReference type="Proteomes" id="UP000178092">
    <property type="component" value="Unassembled WGS sequence"/>
</dbReference>
<evidence type="ECO:0000256" key="3">
    <source>
        <dbReference type="ARBA" id="ARBA00022989"/>
    </source>
</evidence>
<keyword evidence="2 7" id="KW-0812">Transmembrane</keyword>
<gene>
    <name evidence="7" type="primary">mltG</name>
    <name evidence="8" type="ORF">A3C04_01275</name>
</gene>
<dbReference type="InterPro" id="IPR003770">
    <property type="entry name" value="MLTG-like"/>
</dbReference>
<dbReference type="PANTHER" id="PTHR30518">
    <property type="entry name" value="ENDOLYTIC MUREIN TRANSGLYCOSYLASE"/>
    <property type="match status" value="1"/>
</dbReference>
<dbReference type="EMBL" id="MHTV01000033">
    <property type="protein sequence ID" value="OHA66438.1"/>
    <property type="molecule type" value="Genomic_DNA"/>
</dbReference>
<protein>
    <recommendedName>
        <fullName evidence="7">Endolytic murein transglycosylase</fullName>
        <ecNumber evidence="7">4.2.2.29</ecNumber>
    </recommendedName>
    <alternativeName>
        <fullName evidence="7">Peptidoglycan lytic transglycosylase</fullName>
    </alternativeName>
    <alternativeName>
        <fullName evidence="7">Peptidoglycan polymerization terminase</fullName>
    </alternativeName>
</protein>
<dbReference type="Gene3D" id="3.30.160.60">
    <property type="entry name" value="Classic Zinc Finger"/>
    <property type="match status" value="1"/>
</dbReference>
<evidence type="ECO:0000256" key="7">
    <source>
        <dbReference type="HAMAP-Rule" id="MF_02065"/>
    </source>
</evidence>
<dbReference type="GO" id="GO:0008932">
    <property type="term" value="F:lytic endotransglycosylase activity"/>
    <property type="evidence" value="ECO:0007669"/>
    <property type="project" value="UniProtKB-UniRule"/>
</dbReference>
<accession>A0A1G2R1G2</accession>
<dbReference type="EC" id="4.2.2.29" evidence="7"/>
<proteinExistence type="inferred from homology"/>
<evidence type="ECO:0000256" key="1">
    <source>
        <dbReference type="ARBA" id="ARBA00022475"/>
    </source>
</evidence>
<evidence type="ECO:0000256" key="6">
    <source>
        <dbReference type="ARBA" id="ARBA00023316"/>
    </source>
</evidence>
<evidence type="ECO:0000256" key="2">
    <source>
        <dbReference type="ARBA" id="ARBA00022692"/>
    </source>
</evidence>
<evidence type="ECO:0000256" key="5">
    <source>
        <dbReference type="ARBA" id="ARBA00023239"/>
    </source>
</evidence>
<organism evidence="8 9">
    <name type="scientific">Candidatus Wildermuthbacteria bacterium RIFCSPHIGHO2_02_FULL_45_25</name>
    <dbReference type="NCBI Taxonomy" id="1802450"/>
    <lineage>
        <taxon>Bacteria</taxon>
        <taxon>Candidatus Wildermuthiibacteriota</taxon>
    </lineage>
</organism>
<dbReference type="GO" id="GO:0071555">
    <property type="term" value="P:cell wall organization"/>
    <property type="evidence" value="ECO:0007669"/>
    <property type="project" value="UniProtKB-KW"/>
</dbReference>
<comment type="catalytic activity">
    <reaction evidence="7">
        <text>a peptidoglycan chain = a peptidoglycan chain with N-acetyl-1,6-anhydromuramyl-[peptide] at the reducing end + a peptidoglycan chain with N-acetylglucosamine at the non-reducing end.</text>
        <dbReference type="EC" id="4.2.2.29"/>
    </reaction>
</comment>
<keyword evidence="5 7" id="KW-0456">Lyase</keyword>
<dbReference type="CDD" id="cd08010">
    <property type="entry name" value="MltG_like"/>
    <property type="match status" value="1"/>
</dbReference>
<dbReference type="GO" id="GO:0009252">
    <property type="term" value="P:peptidoglycan biosynthetic process"/>
    <property type="evidence" value="ECO:0007669"/>
    <property type="project" value="UniProtKB-UniRule"/>
</dbReference>
<reference evidence="8 9" key="1">
    <citation type="journal article" date="2016" name="Nat. Commun.">
        <title>Thousands of microbial genomes shed light on interconnected biogeochemical processes in an aquifer system.</title>
        <authorList>
            <person name="Anantharaman K."/>
            <person name="Brown C.T."/>
            <person name="Hug L.A."/>
            <person name="Sharon I."/>
            <person name="Castelle C.J."/>
            <person name="Probst A.J."/>
            <person name="Thomas B.C."/>
            <person name="Singh A."/>
            <person name="Wilkins M.J."/>
            <person name="Karaoz U."/>
            <person name="Brodie E.L."/>
            <person name="Williams K.H."/>
            <person name="Hubbard S.S."/>
            <person name="Banfield J.F."/>
        </authorList>
    </citation>
    <scope>NUCLEOTIDE SEQUENCE [LARGE SCALE GENOMIC DNA]</scope>
</reference>
<keyword evidence="6 7" id="KW-0961">Cell wall biogenesis/degradation</keyword>
<dbReference type="GO" id="GO:0005886">
    <property type="term" value="C:plasma membrane"/>
    <property type="evidence" value="ECO:0007669"/>
    <property type="project" value="UniProtKB-UniRule"/>
</dbReference>
<feature type="site" description="Important for catalytic activity" evidence="7">
    <location>
        <position position="233"/>
    </location>
</feature>
<name>A0A1G2R1G2_9BACT</name>
<comment type="function">
    <text evidence="7">Functions as a peptidoglycan terminase that cleaves nascent peptidoglycan strands endolytically to terminate their elongation.</text>
</comment>
<dbReference type="Pfam" id="PF02618">
    <property type="entry name" value="YceG"/>
    <property type="match status" value="1"/>
</dbReference>
<comment type="caution">
    <text evidence="8">The sequence shown here is derived from an EMBL/GenBank/DDBJ whole genome shotgun (WGS) entry which is preliminary data.</text>
</comment>
<dbReference type="HAMAP" id="MF_02065">
    <property type="entry name" value="MltG"/>
    <property type="match status" value="1"/>
</dbReference>
<keyword evidence="4 7" id="KW-0472">Membrane</keyword>
<keyword evidence="3 7" id="KW-1133">Transmembrane helix</keyword>
<keyword evidence="1 7" id="KW-1003">Cell membrane</keyword>